<evidence type="ECO:0000313" key="1">
    <source>
        <dbReference type="EMBL" id="GFX92197.1"/>
    </source>
</evidence>
<dbReference type="Proteomes" id="UP000887159">
    <property type="component" value="Unassembled WGS sequence"/>
</dbReference>
<keyword evidence="2" id="KW-1185">Reference proteome</keyword>
<name>A0A8X6RGM3_TRICX</name>
<reference evidence="1" key="1">
    <citation type="submission" date="2020-08" db="EMBL/GenBank/DDBJ databases">
        <title>Multicomponent nature underlies the extraordinary mechanical properties of spider dragline silk.</title>
        <authorList>
            <person name="Kono N."/>
            <person name="Nakamura H."/>
            <person name="Mori M."/>
            <person name="Yoshida Y."/>
            <person name="Ohtoshi R."/>
            <person name="Malay A.D."/>
            <person name="Moran D.A.P."/>
            <person name="Tomita M."/>
            <person name="Numata K."/>
            <person name="Arakawa K."/>
        </authorList>
    </citation>
    <scope>NUCLEOTIDE SEQUENCE</scope>
</reference>
<organism evidence="1 2">
    <name type="scientific">Trichonephila clavipes</name>
    <name type="common">Golden silk orbweaver</name>
    <name type="synonym">Nephila clavipes</name>
    <dbReference type="NCBI Taxonomy" id="2585209"/>
    <lineage>
        <taxon>Eukaryota</taxon>
        <taxon>Metazoa</taxon>
        <taxon>Ecdysozoa</taxon>
        <taxon>Arthropoda</taxon>
        <taxon>Chelicerata</taxon>
        <taxon>Arachnida</taxon>
        <taxon>Araneae</taxon>
        <taxon>Araneomorphae</taxon>
        <taxon>Entelegynae</taxon>
        <taxon>Araneoidea</taxon>
        <taxon>Nephilidae</taxon>
        <taxon>Trichonephila</taxon>
    </lineage>
</organism>
<gene>
    <name evidence="1" type="ORF">TNCV_1741171</name>
</gene>
<evidence type="ECO:0000313" key="2">
    <source>
        <dbReference type="Proteomes" id="UP000887159"/>
    </source>
</evidence>
<dbReference type="AlphaFoldDB" id="A0A8X6RGM3"/>
<accession>A0A8X6RGM3</accession>
<proteinExistence type="predicted"/>
<protein>
    <submittedName>
        <fullName evidence="1">Uncharacterized protein</fullName>
    </submittedName>
</protein>
<comment type="caution">
    <text evidence="1">The sequence shown here is derived from an EMBL/GenBank/DDBJ whole genome shotgun (WGS) entry which is preliminary data.</text>
</comment>
<sequence>MPVVNAANSYLIHILEAPQDLEVMVRQTLCPILSKKNAPFSSLFYGYLVSREWLKLSRKLLDTPSFETSAFPVSTKLS</sequence>
<dbReference type="EMBL" id="BMAU01021142">
    <property type="protein sequence ID" value="GFX92197.1"/>
    <property type="molecule type" value="Genomic_DNA"/>
</dbReference>